<dbReference type="GO" id="GO:0004305">
    <property type="term" value="F:ethanolamine kinase activity"/>
    <property type="evidence" value="ECO:0007669"/>
    <property type="project" value="UniProtKB-EC"/>
</dbReference>
<keyword evidence="1" id="KW-0443">Lipid metabolism</keyword>
<dbReference type="CDD" id="cd05157">
    <property type="entry name" value="ETNK_euk"/>
    <property type="match status" value="1"/>
</dbReference>
<keyword evidence="1" id="KW-0594">Phospholipid biosynthesis</keyword>
<dbReference type="SUPFAM" id="SSF56112">
    <property type="entry name" value="Protein kinase-like (PK-like)"/>
    <property type="match status" value="1"/>
</dbReference>
<proteinExistence type="inferred from homology"/>
<dbReference type="GO" id="GO:0005737">
    <property type="term" value="C:cytoplasm"/>
    <property type="evidence" value="ECO:0007669"/>
    <property type="project" value="TreeGrafter"/>
</dbReference>
<dbReference type="AlphaFoldDB" id="A0A0B7AJ87"/>
<accession>A0A0B7AJ87</accession>
<evidence type="ECO:0000256" key="5">
    <source>
        <dbReference type="ARBA" id="ARBA00038874"/>
    </source>
</evidence>
<dbReference type="InterPro" id="IPR011009">
    <property type="entry name" value="Kinase-like_dom_sf"/>
</dbReference>
<evidence type="ECO:0000256" key="3">
    <source>
        <dbReference type="ARBA" id="ARBA00037883"/>
    </source>
</evidence>
<dbReference type="PANTHER" id="PTHR22603:SF66">
    <property type="entry name" value="ETHANOLAMINE KINASE"/>
    <property type="match status" value="1"/>
</dbReference>
<comment type="pathway">
    <text evidence="3">Phospholipid metabolism; phosphatidylethanolamine biosynthesis; phosphatidylethanolamine from ethanolamine: step 1/3.</text>
</comment>
<dbReference type="Pfam" id="PF01633">
    <property type="entry name" value="Choline_kinase"/>
    <property type="match status" value="1"/>
</dbReference>
<dbReference type="Gene3D" id="3.90.1200.10">
    <property type="match status" value="1"/>
</dbReference>
<protein>
    <recommendedName>
        <fullName evidence="5">ethanolamine kinase</fullName>
        <ecNumber evidence="5">2.7.1.82</ecNumber>
    </recommendedName>
</protein>
<evidence type="ECO:0000256" key="4">
    <source>
        <dbReference type="ARBA" id="ARBA00038211"/>
    </source>
</evidence>
<organism evidence="6">
    <name type="scientific">Arion vulgaris</name>
    <dbReference type="NCBI Taxonomy" id="1028688"/>
    <lineage>
        <taxon>Eukaryota</taxon>
        <taxon>Metazoa</taxon>
        <taxon>Spiralia</taxon>
        <taxon>Lophotrochozoa</taxon>
        <taxon>Mollusca</taxon>
        <taxon>Gastropoda</taxon>
        <taxon>Heterobranchia</taxon>
        <taxon>Euthyneura</taxon>
        <taxon>Panpulmonata</taxon>
        <taxon>Eupulmonata</taxon>
        <taxon>Stylommatophora</taxon>
        <taxon>Helicina</taxon>
        <taxon>Arionoidea</taxon>
        <taxon>Arionidae</taxon>
        <taxon>Arion</taxon>
    </lineage>
</organism>
<evidence type="ECO:0000256" key="2">
    <source>
        <dbReference type="ARBA" id="ARBA00023264"/>
    </source>
</evidence>
<evidence type="ECO:0000256" key="1">
    <source>
        <dbReference type="ARBA" id="ARBA00023209"/>
    </source>
</evidence>
<keyword evidence="1" id="KW-0444">Lipid biosynthesis</keyword>
<reference evidence="6" key="1">
    <citation type="submission" date="2014-12" db="EMBL/GenBank/DDBJ databases">
        <title>Insight into the proteome of Arion vulgaris.</title>
        <authorList>
            <person name="Aradska J."/>
            <person name="Bulat T."/>
            <person name="Smidak R."/>
            <person name="Sarate P."/>
            <person name="Gangsoo J."/>
            <person name="Sialana F."/>
            <person name="Bilban M."/>
            <person name="Lubec G."/>
        </authorList>
    </citation>
    <scope>NUCLEOTIDE SEQUENCE</scope>
    <source>
        <tissue evidence="6">Skin</tissue>
    </source>
</reference>
<name>A0A0B7AJ87_9EUPU</name>
<dbReference type="EMBL" id="HACG01034028">
    <property type="protein sequence ID" value="CEK80893.1"/>
    <property type="molecule type" value="Transcribed_RNA"/>
</dbReference>
<evidence type="ECO:0000313" key="6">
    <source>
        <dbReference type="EMBL" id="CEK80893.1"/>
    </source>
</evidence>
<dbReference type="GO" id="GO:0006646">
    <property type="term" value="P:phosphatidylethanolamine biosynthetic process"/>
    <property type="evidence" value="ECO:0007669"/>
    <property type="project" value="TreeGrafter"/>
</dbReference>
<dbReference type="PANTHER" id="PTHR22603">
    <property type="entry name" value="CHOLINE/ETHANOALAMINE KINASE"/>
    <property type="match status" value="1"/>
</dbReference>
<keyword evidence="2" id="KW-1208">Phospholipid metabolism</keyword>
<sequence length="361" mass="42280">MQTMVSVDSDCGVLTLDITVTENNIENDAKRILQHIRPSWNQDDMRFKVFTDGITNKLLGCYQKGDFDNMILVRVNGEGSEMIIDRDAEHQTFQILAAANCAPPLHCMFNNGIAYGFFPGLPLDEESVRVPKIQRLIAEEIVRYHSACKKCDGKQAHTRSQYRDRMQHWINITPTHFDDPVKQEIFEKEIPSRDELQKELSEIVDNLESLNMKIVFSHNDLLLKNIIYNKKEETVHFIDYEYAFYNYEAYDIGDHFAEYAGMDEVNYDLYPSKEEQLPWLRHYLESKAKSEGKLKFEITDKDVEKLYVQTNKCACAAHFYWGVWALLQAEHSVIDFDYVRYAGIRLAEYFRRKKEFFPLTA</sequence>
<dbReference type="Gene3D" id="3.30.200.20">
    <property type="entry name" value="Phosphorylase Kinase, domain 1"/>
    <property type="match status" value="1"/>
</dbReference>
<dbReference type="EC" id="2.7.1.82" evidence="5"/>
<gene>
    <name evidence="6" type="primary">ORF123276</name>
</gene>
<comment type="similarity">
    <text evidence="4">Belongs to the choline/ethanolamine kinase family.</text>
</comment>